<dbReference type="VEuPathDB" id="AmoebaDB:EHI8A_045710"/>
<comment type="caution">
    <text evidence="3">The sequence shown here is derived from an EMBL/GenBank/DDBJ whole genome shotgun (WGS) entry which is preliminary data.</text>
</comment>
<dbReference type="InterPro" id="IPR009072">
    <property type="entry name" value="Histone-fold"/>
</dbReference>
<dbReference type="GO" id="GO:0000786">
    <property type="term" value="C:nucleosome"/>
    <property type="evidence" value="ECO:0007669"/>
    <property type="project" value="InterPro"/>
</dbReference>
<dbReference type="InterPro" id="IPR000164">
    <property type="entry name" value="Histone_H3/CENP-A"/>
</dbReference>
<dbReference type="Gene3D" id="1.10.20.10">
    <property type="entry name" value="Histone, subunit A"/>
    <property type="match status" value="1"/>
</dbReference>
<dbReference type="VEuPathDB" id="AmoebaDB:EHI_093810"/>
<dbReference type="SUPFAM" id="SSF47113">
    <property type="entry name" value="Histone-fold"/>
    <property type="match status" value="1"/>
</dbReference>
<dbReference type="AlphaFoldDB" id="A0A5K1TVB4"/>
<evidence type="ECO:0000313" key="3">
    <source>
        <dbReference type="EMBL" id="GAT93868.1"/>
    </source>
</evidence>
<proteinExistence type="inferred from homology"/>
<dbReference type="Pfam" id="PF00125">
    <property type="entry name" value="Histone"/>
    <property type="match status" value="1"/>
</dbReference>
<dbReference type="VEuPathDB" id="AmoebaDB:EHI5A_068500"/>
<protein>
    <submittedName>
        <fullName evidence="3">Histone h3 putative</fullName>
    </submittedName>
</protein>
<dbReference type="GO" id="GO:0046982">
    <property type="term" value="F:protein heterodimerization activity"/>
    <property type="evidence" value="ECO:0007669"/>
    <property type="project" value="InterPro"/>
</dbReference>
<evidence type="ECO:0000256" key="1">
    <source>
        <dbReference type="ARBA" id="ARBA00010343"/>
    </source>
</evidence>
<name>A0A5K1TVB4_ENTHI</name>
<dbReference type="PANTHER" id="PTHR11426">
    <property type="entry name" value="HISTONE H3"/>
    <property type="match status" value="1"/>
</dbReference>
<gene>
    <name evidence="3" type="ORF">CL6EHI_093810</name>
</gene>
<organism evidence="3 4">
    <name type="scientific">Entamoeba histolytica</name>
    <dbReference type="NCBI Taxonomy" id="5759"/>
    <lineage>
        <taxon>Eukaryota</taxon>
        <taxon>Amoebozoa</taxon>
        <taxon>Evosea</taxon>
        <taxon>Archamoebae</taxon>
        <taxon>Mastigamoebida</taxon>
        <taxon>Entamoebidae</taxon>
        <taxon>Entamoeba</taxon>
    </lineage>
</organism>
<feature type="domain" description="Core Histone H2A/H2B/H3" evidence="2">
    <location>
        <begin position="31"/>
        <end position="116"/>
    </location>
</feature>
<dbReference type="PRINTS" id="PR00622">
    <property type="entry name" value="HISTONEH3"/>
</dbReference>
<dbReference type="FunFam" id="1.10.20.10:FF:000163">
    <property type="entry name" value="Histone H3, putative"/>
    <property type="match status" value="1"/>
</dbReference>
<dbReference type="GO" id="GO:0030527">
    <property type="term" value="F:structural constituent of chromatin"/>
    <property type="evidence" value="ECO:0007669"/>
    <property type="project" value="InterPro"/>
</dbReference>
<dbReference type="VEuPathDB" id="AmoebaDB:EHI7A_045610"/>
<evidence type="ECO:0000259" key="2">
    <source>
        <dbReference type="Pfam" id="PF00125"/>
    </source>
</evidence>
<dbReference type="InterPro" id="IPR007125">
    <property type="entry name" value="H2A/H2B/H3"/>
</dbReference>
<dbReference type="EMBL" id="BDEQ01000001">
    <property type="protein sequence ID" value="GAT93868.1"/>
    <property type="molecule type" value="Genomic_DNA"/>
</dbReference>
<reference evidence="3 4" key="1">
    <citation type="submission" date="2016-05" db="EMBL/GenBank/DDBJ databases">
        <title>First whole genome sequencing of Entamoeba histolytica HM1:IMSS-clone-6.</title>
        <authorList>
            <person name="Mukherjee Avik.K."/>
            <person name="Izumyama S."/>
            <person name="Nakada-Tsukui K."/>
            <person name="Nozaki T."/>
        </authorList>
    </citation>
    <scope>NUCLEOTIDE SEQUENCE [LARGE SCALE GENOMIC DNA]</scope>
    <source>
        <strain evidence="3 4">HM1:IMSS clone 6</strain>
    </source>
</reference>
<accession>A0A5K1TVB4</accession>
<dbReference type="SMART" id="SM00428">
    <property type="entry name" value="H3"/>
    <property type="match status" value="1"/>
</dbReference>
<dbReference type="Proteomes" id="UP000078387">
    <property type="component" value="Unassembled WGS sequence"/>
</dbReference>
<comment type="similarity">
    <text evidence="1">Belongs to the histone H3 family.</text>
</comment>
<dbReference type="GO" id="GO:0003677">
    <property type="term" value="F:DNA binding"/>
    <property type="evidence" value="ECO:0007669"/>
    <property type="project" value="InterPro"/>
</dbReference>
<dbReference type="OMA" id="TNMLIPS"/>
<dbReference type="VEuPathDB" id="AmoebaDB:KM1_091110"/>
<evidence type="ECO:0000313" key="4">
    <source>
        <dbReference type="Proteomes" id="UP000078387"/>
    </source>
</evidence>
<dbReference type="CDD" id="cd22911">
    <property type="entry name" value="HFD_H3"/>
    <property type="match status" value="1"/>
</dbReference>
<sequence length="119" mass="13941">MKSLSMMPKSVKIEYCKKMGVILPEMRNRMKVEREIRELQRTTNILIPSGVFNKCVREVINEYTTKLFRIEKDANLALQQAAESFLVSLFQEADMMARHCKRVTILEKDMLLAMRLKSI</sequence>